<evidence type="ECO:0000259" key="2">
    <source>
        <dbReference type="Pfam" id="PF01261"/>
    </source>
</evidence>
<dbReference type="SUPFAM" id="SSF51658">
    <property type="entry name" value="Xylose isomerase-like"/>
    <property type="match status" value="1"/>
</dbReference>
<keyword evidence="1" id="KW-0732">Signal</keyword>
<protein>
    <recommendedName>
        <fullName evidence="2">Xylose isomerase-like TIM barrel domain-containing protein</fullName>
    </recommendedName>
</protein>
<proteinExistence type="predicted"/>
<dbReference type="AlphaFoldDB" id="A0A212K655"/>
<gene>
    <name evidence="3" type="ORF">KL86DYS1_31583</name>
</gene>
<dbReference type="InterPro" id="IPR036237">
    <property type="entry name" value="Xyl_isomerase-like_sf"/>
</dbReference>
<dbReference type="PANTHER" id="PTHR12110">
    <property type="entry name" value="HYDROXYPYRUVATE ISOMERASE"/>
    <property type="match status" value="1"/>
</dbReference>
<name>A0A212K655_9BACT</name>
<feature type="chain" id="PRO_5012916812" description="Xylose isomerase-like TIM barrel domain-containing protein" evidence="1">
    <location>
        <begin position="19"/>
        <end position="299"/>
    </location>
</feature>
<organism evidence="3">
    <name type="scientific">uncultured Dysgonomonas sp</name>
    <dbReference type="NCBI Taxonomy" id="206096"/>
    <lineage>
        <taxon>Bacteria</taxon>
        <taxon>Pseudomonadati</taxon>
        <taxon>Bacteroidota</taxon>
        <taxon>Bacteroidia</taxon>
        <taxon>Bacteroidales</taxon>
        <taxon>Dysgonomonadaceae</taxon>
        <taxon>Dysgonomonas</taxon>
        <taxon>environmental samples</taxon>
    </lineage>
</organism>
<dbReference type="RefSeq" id="WP_296944549.1">
    <property type="nucleotide sequence ID" value="NZ_LT599032.1"/>
</dbReference>
<dbReference type="Pfam" id="PF01261">
    <property type="entry name" value="AP_endonuc_2"/>
    <property type="match status" value="1"/>
</dbReference>
<dbReference type="InterPro" id="IPR013022">
    <property type="entry name" value="Xyl_isomerase-like_TIM-brl"/>
</dbReference>
<sequence length="299" mass="34273">MKKLCNYLLIAGILCSYASCNTKNKQQPETGNRPKTVTVIKAEQNGWYLSMQSYTFHKFTFAEALDKTNELGVKYIEVFPGHKLGDKWGDKVFGIGLTTEERKEIKEFAESKGVKIISTGVYTTDNPDDWEKEFILAKDMDMEFISCEPAIKNWDLIESLVNKYGIKIAVHNHPQPSTYWNPDLLLAQIANRNPKIGACCDVGHWRREGLNQIDCLKKLDGRIVSLHFKDIAEKKEGETEQHDVIWGKGILDVEGMLKTLKAQNFKGYISIEYENNWDNSVPDIRQCIDYYTAITEQIF</sequence>
<evidence type="ECO:0000256" key="1">
    <source>
        <dbReference type="SAM" id="SignalP"/>
    </source>
</evidence>
<dbReference type="Gene3D" id="3.20.20.150">
    <property type="entry name" value="Divalent-metal-dependent TIM barrel enzymes"/>
    <property type="match status" value="1"/>
</dbReference>
<reference evidence="3" key="1">
    <citation type="submission" date="2016-04" db="EMBL/GenBank/DDBJ databases">
        <authorList>
            <person name="Evans L.H."/>
            <person name="Alamgir A."/>
            <person name="Owens N."/>
            <person name="Weber N.D."/>
            <person name="Virtaneva K."/>
            <person name="Barbian K."/>
            <person name="Babar A."/>
            <person name="Rosenke K."/>
        </authorList>
    </citation>
    <scope>NUCLEOTIDE SEQUENCE</scope>
    <source>
        <strain evidence="3">86-1</strain>
    </source>
</reference>
<dbReference type="PANTHER" id="PTHR12110:SF41">
    <property type="entry name" value="INOSOSE DEHYDRATASE"/>
    <property type="match status" value="1"/>
</dbReference>
<accession>A0A212K655</accession>
<feature type="signal peptide" evidence="1">
    <location>
        <begin position="1"/>
        <end position="18"/>
    </location>
</feature>
<evidence type="ECO:0000313" key="3">
    <source>
        <dbReference type="EMBL" id="SBW07122.1"/>
    </source>
</evidence>
<dbReference type="EMBL" id="FLUM01000003">
    <property type="protein sequence ID" value="SBW07122.1"/>
    <property type="molecule type" value="Genomic_DNA"/>
</dbReference>
<dbReference type="InterPro" id="IPR050312">
    <property type="entry name" value="IolE/XylAMocC-like"/>
</dbReference>
<feature type="domain" description="Xylose isomerase-like TIM barrel" evidence="2">
    <location>
        <begin position="150"/>
        <end position="280"/>
    </location>
</feature>